<proteinExistence type="inferred from homology"/>
<keyword evidence="8" id="KW-0479">Metal-binding</keyword>
<dbReference type="InterPro" id="IPR045249">
    <property type="entry name" value="HARBI1-like"/>
</dbReference>
<dbReference type="Proteomes" id="UP000596742">
    <property type="component" value="Unassembled WGS sequence"/>
</dbReference>
<dbReference type="InterPro" id="IPR026103">
    <property type="entry name" value="HARBI1_animal"/>
</dbReference>
<dbReference type="InterPro" id="IPR027806">
    <property type="entry name" value="HARBI1_dom"/>
</dbReference>
<comment type="function">
    <text evidence="12">Transposase-derived protein that may have nuclease activity. Does not have transposase activity.</text>
</comment>
<sequence>MVDVVQWNLGPLPRKERVFRGQDTLQMNFSDEQLRQRFRFGRESIEFISDLLRDDLQSATARCTALSVEEQVMMSLRFFASGSHLHVIGDTMGHDKATVSRVLTKFTDALIAKRDQFIKWPCTPDKLSEAKNGFFEKAGFPNVIGCVDGTHVRIQAPADDEPSFVNRKGFHSVNVQGICDHNCLFTNVSANWPGSCHDAHVFKTSAVGIHLQNQYTSIEQGAVLGDSGYPCRPFLLTPFRQPIEQKEQNFNKAHISTRCTIERTFGIWKQRFRLLKTGIRMRPDRACKFIVACAILHNIAMMLKEPIIANDDIPEEQPMIQPYIGQQDGRGIRNHYATNFFS</sequence>
<dbReference type="PRINTS" id="PR02086">
    <property type="entry name" value="PUTNUCHARBI1"/>
</dbReference>
<comment type="caution">
    <text evidence="14">The sequence shown here is derived from an EMBL/GenBank/DDBJ whole genome shotgun (WGS) entry which is preliminary data.</text>
</comment>
<dbReference type="PANTHER" id="PTHR22930:SF289">
    <property type="entry name" value="DDE TNP4 DOMAIN-CONTAINING PROTEIN-RELATED"/>
    <property type="match status" value="1"/>
</dbReference>
<dbReference type="GO" id="GO:0046872">
    <property type="term" value="F:metal ion binding"/>
    <property type="evidence" value="ECO:0007669"/>
    <property type="project" value="UniProtKB-KW"/>
</dbReference>
<reference evidence="14" key="1">
    <citation type="submission" date="2018-11" db="EMBL/GenBank/DDBJ databases">
        <authorList>
            <person name="Alioto T."/>
            <person name="Alioto T."/>
        </authorList>
    </citation>
    <scope>NUCLEOTIDE SEQUENCE</scope>
</reference>
<keyword evidence="10" id="KW-0539">Nucleus</keyword>
<evidence type="ECO:0000256" key="6">
    <source>
        <dbReference type="ARBA" id="ARBA00022490"/>
    </source>
</evidence>
<dbReference type="GO" id="GO:0004518">
    <property type="term" value="F:nuclease activity"/>
    <property type="evidence" value="ECO:0007669"/>
    <property type="project" value="UniProtKB-KW"/>
</dbReference>
<comment type="cofactor">
    <cofactor evidence="1">
        <name>a divalent metal cation</name>
        <dbReference type="ChEBI" id="CHEBI:60240"/>
    </cofactor>
</comment>
<dbReference type="GO" id="GO:0016787">
    <property type="term" value="F:hydrolase activity"/>
    <property type="evidence" value="ECO:0007669"/>
    <property type="project" value="UniProtKB-KW"/>
</dbReference>
<name>A0A8B6BLS8_MYTGA</name>
<evidence type="ECO:0000256" key="5">
    <source>
        <dbReference type="ARBA" id="ARBA00015519"/>
    </source>
</evidence>
<comment type="subcellular location">
    <subcellularLocation>
        <location evidence="3">Cytoplasm</location>
    </subcellularLocation>
    <subcellularLocation>
        <location evidence="2">Nucleus</location>
    </subcellularLocation>
</comment>
<evidence type="ECO:0000256" key="11">
    <source>
        <dbReference type="ARBA" id="ARBA00030126"/>
    </source>
</evidence>
<organism evidence="14 15">
    <name type="scientific">Mytilus galloprovincialis</name>
    <name type="common">Mediterranean mussel</name>
    <dbReference type="NCBI Taxonomy" id="29158"/>
    <lineage>
        <taxon>Eukaryota</taxon>
        <taxon>Metazoa</taxon>
        <taxon>Spiralia</taxon>
        <taxon>Lophotrochozoa</taxon>
        <taxon>Mollusca</taxon>
        <taxon>Bivalvia</taxon>
        <taxon>Autobranchia</taxon>
        <taxon>Pteriomorphia</taxon>
        <taxon>Mytilida</taxon>
        <taxon>Mytiloidea</taxon>
        <taxon>Mytilidae</taxon>
        <taxon>Mytilinae</taxon>
        <taxon>Mytilus</taxon>
    </lineage>
</organism>
<evidence type="ECO:0000259" key="13">
    <source>
        <dbReference type="Pfam" id="PF13359"/>
    </source>
</evidence>
<dbReference type="Pfam" id="PF13359">
    <property type="entry name" value="DDE_Tnp_4"/>
    <property type="match status" value="1"/>
</dbReference>
<keyword evidence="6" id="KW-0963">Cytoplasm</keyword>
<evidence type="ECO:0000256" key="1">
    <source>
        <dbReference type="ARBA" id="ARBA00001968"/>
    </source>
</evidence>
<evidence type="ECO:0000256" key="2">
    <source>
        <dbReference type="ARBA" id="ARBA00004123"/>
    </source>
</evidence>
<feature type="domain" description="DDE Tnp4" evidence="13">
    <location>
        <begin position="147"/>
        <end position="298"/>
    </location>
</feature>
<keyword evidence="7" id="KW-0540">Nuclease</keyword>
<evidence type="ECO:0000256" key="9">
    <source>
        <dbReference type="ARBA" id="ARBA00022801"/>
    </source>
</evidence>
<protein>
    <recommendedName>
        <fullName evidence="5">Putative nuclease HARBI1</fullName>
    </recommendedName>
    <alternativeName>
        <fullName evidence="11">Harbinger transposase-derived nuclease</fullName>
    </alternativeName>
</protein>
<comment type="similarity">
    <text evidence="4">Belongs to the HARBI1 family.</text>
</comment>
<dbReference type="EMBL" id="UYJE01000297">
    <property type="protein sequence ID" value="VDH92014.1"/>
    <property type="molecule type" value="Genomic_DNA"/>
</dbReference>
<evidence type="ECO:0000256" key="4">
    <source>
        <dbReference type="ARBA" id="ARBA00006958"/>
    </source>
</evidence>
<dbReference type="GO" id="GO:0005737">
    <property type="term" value="C:cytoplasm"/>
    <property type="evidence" value="ECO:0007669"/>
    <property type="project" value="UniProtKB-SubCell"/>
</dbReference>
<dbReference type="AlphaFoldDB" id="A0A8B6BLS8"/>
<keyword evidence="15" id="KW-1185">Reference proteome</keyword>
<evidence type="ECO:0000256" key="8">
    <source>
        <dbReference type="ARBA" id="ARBA00022723"/>
    </source>
</evidence>
<gene>
    <name evidence="14" type="ORF">MGAL_10B059292</name>
</gene>
<keyword evidence="9" id="KW-0378">Hydrolase</keyword>
<evidence type="ECO:0000256" key="12">
    <source>
        <dbReference type="ARBA" id="ARBA00045850"/>
    </source>
</evidence>
<evidence type="ECO:0000256" key="10">
    <source>
        <dbReference type="ARBA" id="ARBA00023242"/>
    </source>
</evidence>
<dbReference type="PANTHER" id="PTHR22930">
    <property type="match status" value="1"/>
</dbReference>
<evidence type="ECO:0000313" key="15">
    <source>
        <dbReference type="Proteomes" id="UP000596742"/>
    </source>
</evidence>
<evidence type="ECO:0000256" key="3">
    <source>
        <dbReference type="ARBA" id="ARBA00004496"/>
    </source>
</evidence>
<evidence type="ECO:0000256" key="7">
    <source>
        <dbReference type="ARBA" id="ARBA00022722"/>
    </source>
</evidence>
<dbReference type="GO" id="GO:0005634">
    <property type="term" value="C:nucleus"/>
    <property type="evidence" value="ECO:0007669"/>
    <property type="project" value="UniProtKB-SubCell"/>
</dbReference>
<accession>A0A8B6BLS8</accession>
<evidence type="ECO:0000313" key="14">
    <source>
        <dbReference type="EMBL" id="VDH92014.1"/>
    </source>
</evidence>
<dbReference type="OrthoDB" id="6148875at2759"/>